<keyword evidence="6" id="KW-0732">Signal</keyword>
<dbReference type="Gene3D" id="2.170.130.10">
    <property type="entry name" value="TonB-dependent receptor, plug domain"/>
    <property type="match status" value="1"/>
</dbReference>
<reference evidence="9 10" key="1">
    <citation type="submission" date="2015-09" db="EMBL/GenBank/DDBJ databases">
        <title>Draft Genome Sequence of Pseudoalteromonas lipolytica UCD-48B.</title>
        <authorList>
            <person name="Krusor M."/>
            <person name="Coil D.A."/>
            <person name="Lang J.M."/>
            <person name="Eisen J.A."/>
            <person name="Alexiev A."/>
        </authorList>
    </citation>
    <scope>NUCLEOTIDE SEQUENCE [LARGE SCALE GENOMIC DNA]</scope>
    <source>
        <strain evidence="9 10">UCD-48B</strain>
    </source>
</reference>
<feature type="compositionally biased region" description="Basic and acidic residues" evidence="5">
    <location>
        <begin position="230"/>
        <end position="247"/>
    </location>
</feature>
<dbReference type="InterPro" id="IPR036942">
    <property type="entry name" value="Beta-barrel_TonB_sf"/>
</dbReference>
<accession>A0A0P7E622</accession>
<feature type="domain" description="TonB-dependent receptor-like beta-barrel" evidence="7">
    <location>
        <begin position="236"/>
        <end position="721"/>
    </location>
</feature>
<keyword evidence="4" id="KW-0798">TonB box</keyword>
<sequence>MKQFKTKALVSALALCQFAAYAQDEQSSDEKKVKVSEELVVYGEIGYRNRSQELAPTLEYSQEYFQRFEPLTAGDALKRVPSVTFLSDVLESDGARMRGLSPAYTKVLINGEEVPGAGADRSFFVDRIPAELIERVEIIRASSANRSADAIAGTLNIVLRDGYSLDGGYLRAGGLRYDDGELKESFAGVYGTEFAGGRLLLGANVQGRYNPKQKSSLRYGDSPENNANYKTEEFDNREDQSDTRDGDDTSLNASYEIAFDDGSKFDISAIWVDTDRTEDERSFEYDDPTAINNSIVEGGNLETDNANVSFIDQTNYNINSGYELPLFGGTSKFKLGFASFEESVYEQEVEIDTSELPMVFEEEEETVDLDDKEWSLQWQHSLFAGENKTIQFGAFVQGKERDTAVYQAEGESEQSFTSWDQFNKTPLSLAGFNNEFEAAAGGVNKLEEDRLDVFALVKHEDQDFSWELGVRYETTDSTITDKVEGVSAKNDYDFFLPSAHLRYNVSENGRVSASVARSLRRPDFDYITPALLEKELGDNDFLGNPDLQPESSWGMDLGYEYRLGKSGVVGINVFYRDVTDLIEIANTGQQGSEGDGTYILQPRNTGDGNVKGIELDLSTPLSAISMPNTGVFFNYSWLDSEVDDTFGSRKFNDQSDYVFNVGFIQDLPDLGASFGATYRKQGDAYGRIVGEEVTTHYGADLEVFVEKRWQDVTLRLVGSNLLDASKDETFNKFDTVDDQINRDFDEYELESEEAGPVIQLMLRYAF</sequence>
<feature type="chain" id="PRO_5006138302" evidence="6">
    <location>
        <begin position="23"/>
        <end position="766"/>
    </location>
</feature>
<dbReference type="GO" id="GO:0009279">
    <property type="term" value="C:cell outer membrane"/>
    <property type="evidence" value="ECO:0007669"/>
    <property type="project" value="UniProtKB-SubCell"/>
</dbReference>
<dbReference type="EMBL" id="LJTC01000002">
    <property type="protein sequence ID" value="KPM85076.1"/>
    <property type="molecule type" value="Genomic_DNA"/>
</dbReference>
<evidence type="ECO:0000256" key="1">
    <source>
        <dbReference type="ARBA" id="ARBA00004442"/>
    </source>
</evidence>
<dbReference type="InterPro" id="IPR000531">
    <property type="entry name" value="Beta-barrel_TonB"/>
</dbReference>
<dbReference type="SUPFAM" id="SSF56935">
    <property type="entry name" value="Porins"/>
    <property type="match status" value="1"/>
</dbReference>
<evidence type="ECO:0000256" key="6">
    <source>
        <dbReference type="SAM" id="SignalP"/>
    </source>
</evidence>
<keyword evidence="3" id="KW-0998">Cell outer membrane</keyword>
<feature type="signal peptide" evidence="6">
    <location>
        <begin position="1"/>
        <end position="22"/>
    </location>
</feature>
<evidence type="ECO:0000313" key="10">
    <source>
        <dbReference type="Proteomes" id="UP000050378"/>
    </source>
</evidence>
<evidence type="ECO:0000313" key="9">
    <source>
        <dbReference type="EMBL" id="KPM85076.1"/>
    </source>
</evidence>
<evidence type="ECO:0000256" key="2">
    <source>
        <dbReference type="ARBA" id="ARBA00023136"/>
    </source>
</evidence>
<dbReference type="STRING" id="570156.AOG27_04755"/>
<organism evidence="9 10">
    <name type="scientific">Pseudoalteromonas lipolytica</name>
    <dbReference type="NCBI Taxonomy" id="570156"/>
    <lineage>
        <taxon>Bacteria</taxon>
        <taxon>Pseudomonadati</taxon>
        <taxon>Pseudomonadota</taxon>
        <taxon>Gammaproteobacteria</taxon>
        <taxon>Alteromonadales</taxon>
        <taxon>Pseudoalteromonadaceae</taxon>
        <taxon>Pseudoalteromonas</taxon>
    </lineage>
</organism>
<feature type="domain" description="TonB-dependent receptor plug" evidence="8">
    <location>
        <begin position="60"/>
        <end position="154"/>
    </location>
</feature>
<dbReference type="InterPro" id="IPR037066">
    <property type="entry name" value="Plug_dom_sf"/>
</dbReference>
<evidence type="ECO:0000259" key="7">
    <source>
        <dbReference type="Pfam" id="PF00593"/>
    </source>
</evidence>
<dbReference type="PANTHER" id="PTHR40980">
    <property type="entry name" value="PLUG DOMAIN-CONTAINING PROTEIN"/>
    <property type="match status" value="1"/>
</dbReference>
<evidence type="ECO:0000256" key="4">
    <source>
        <dbReference type="RuleBase" id="RU003357"/>
    </source>
</evidence>
<keyword evidence="2 4" id="KW-0472">Membrane</keyword>
<keyword evidence="9" id="KW-0675">Receptor</keyword>
<dbReference type="Proteomes" id="UP000050378">
    <property type="component" value="Unassembled WGS sequence"/>
</dbReference>
<dbReference type="PATRIC" id="fig|570156.3.peg.939"/>
<dbReference type="CDD" id="cd01347">
    <property type="entry name" value="ligand_gated_channel"/>
    <property type="match status" value="1"/>
</dbReference>
<dbReference type="Pfam" id="PF00593">
    <property type="entry name" value="TonB_dep_Rec_b-barrel"/>
    <property type="match status" value="1"/>
</dbReference>
<evidence type="ECO:0000256" key="3">
    <source>
        <dbReference type="ARBA" id="ARBA00023237"/>
    </source>
</evidence>
<dbReference type="Pfam" id="PF07715">
    <property type="entry name" value="Plug"/>
    <property type="match status" value="1"/>
</dbReference>
<dbReference type="OrthoDB" id="9764669at2"/>
<dbReference type="AlphaFoldDB" id="A0A0P7E622"/>
<protein>
    <submittedName>
        <fullName evidence="9">TonB-dependent receptor</fullName>
    </submittedName>
</protein>
<proteinExistence type="inferred from homology"/>
<evidence type="ECO:0000259" key="8">
    <source>
        <dbReference type="Pfam" id="PF07715"/>
    </source>
</evidence>
<comment type="similarity">
    <text evidence="4">Belongs to the TonB-dependent receptor family.</text>
</comment>
<evidence type="ECO:0000256" key="5">
    <source>
        <dbReference type="SAM" id="MobiDB-lite"/>
    </source>
</evidence>
<name>A0A0P7E622_9GAMM</name>
<feature type="region of interest" description="Disordered" evidence="5">
    <location>
        <begin position="211"/>
        <end position="250"/>
    </location>
</feature>
<dbReference type="InterPro" id="IPR012910">
    <property type="entry name" value="Plug_dom"/>
</dbReference>
<dbReference type="RefSeq" id="WP_054551835.1">
    <property type="nucleotide sequence ID" value="NZ_LJTC01000002.1"/>
</dbReference>
<gene>
    <name evidence="9" type="ORF">AOG27_04755</name>
</gene>
<comment type="subcellular location">
    <subcellularLocation>
        <location evidence="1 4">Cell outer membrane</location>
    </subcellularLocation>
</comment>
<dbReference type="Gene3D" id="2.40.170.20">
    <property type="entry name" value="TonB-dependent receptor, beta-barrel domain"/>
    <property type="match status" value="1"/>
</dbReference>
<dbReference type="PANTHER" id="PTHR40980:SF4">
    <property type="entry name" value="TONB-DEPENDENT RECEPTOR-LIKE BETA-BARREL DOMAIN-CONTAINING PROTEIN"/>
    <property type="match status" value="1"/>
</dbReference>
<comment type="caution">
    <text evidence="9">The sequence shown here is derived from an EMBL/GenBank/DDBJ whole genome shotgun (WGS) entry which is preliminary data.</text>
</comment>